<keyword evidence="4" id="KW-1185">Reference proteome</keyword>
<dbReference type="PANTHER" id="PTHR33112:SF13">
    <property type="entry name" value="HETEROKARYON INCOMPATIBILITY DOMAIN-CONTAINING PROTEIN"/>
    <property type="match status" value="1"/>
</dbReference>
<dbReference type="AlphaFoldDB" id="A0AAD9YLR8"/>
<keyword evidence="1" id="KW-0472">Membrane</keyword>
<dbReference type="Proteomes" id="UP001281614">
    <property type="component" value="Unassembled WGS sequence"/>
</dbReference>
<reference evidence="3" key="1">
    <citation type="submission" date="2023-02" db="EMBL/GenBank/DDBJ databases">
        <title>Colletotrichum kahawae CIFC_Que2 genome sequencing and assembly.</title>
        <authorList>
            <person name="Baroncelli R."/>
        </authorList>
    </citation>
    <scope>NUCLEOTIDE SEQUENCE</scope>
    <source>
        <strain evidence="3">CIFC_Que2</strain>
    </source>
</reference>
<name>A0AAD9YLR8_COLKA</name>
<comment type="caution">
    <text evidence="3">The sequence shown here is derived from an EMBL/GenBank/DDBJ whole genome shotgun (WGS) entry which is preliminary data.</text>
</comment>
<gene>
    <name evidence="3" type="ORF">CKAH01_04449</name>
</gene>
<dbReference type="Pfam" id="PF06985">
    <property type="entry name" value="HET"/>
    <property type="match status" value="1"/>
</dbReference>
<organism evidence="3 4">
    <name type="scientific">Colletotrichum kahawae</name>
    <name type="common">Coffee berry disease fungus</name>
    <dbReference type="NCBI Taxonomy" id="34407"/>
    <lineage>
        <taxon>Eukaryota</taxon>
        <taxon>Fungi</taxon>
        <taxon>Dikarya</taxon>
        <taxon>Ascomycota</taxon>
        <taxon>Pezizomycotina</taxon>
        <taxon>Sordariomycetes</taxon>
        <taxon>Hypocreomycetidae</taxon>
        <taxon>Glomerellales</taxon>
        <taxon>Glomerellaceae</taxon>
        <taxon>Colletotrichum</taxon>
        <taxon>Colletotrichum gloeosporioides species complex</taxon>
    </lineage>
</organism>
<dbReference type="EMBL" id="VYYT01000101">
    <property type="protein sequence ID" value="KAK2770106.1"/>
    <property type="molecule type" value="Genomic_DNA"/>
</dbReference>
<keyword evidence="1" id="KW-0812">Transmembrane</keyword>
<evidence type="ECO:0000313" key="4">
    <source>
        <dbReference type="Proteomes" id="UP001281614"/>
    </source>
</evidence>
<evidence type="ECO:0000313" key="3">
    <source>
        <dbReference type="EMBL" id="KAK2770106.1"/>
    </source>
</evidence>
<proteinExistence type="predicted"/>
<accession>A0AAD9YLR8</accession>
<dbReference type="PANTHER" id="PTHR33112">
    <property type="entry name" value="DOMAIN PROTEIN, PUTATIVE-RELATED"/>
    <property type="match status" value="1"/>
</dbReference>
<feature type="transmembrane region" description="Helical" evidence="1">
    <location>
        <begin position="361"/>
        <end position="381"/>
    </location>
</feature>
<protein>
    <submittedName>
        <fullName evidence="3">Tol protein</fullName>
    </submittedName>
</protein>
<evidence type="ECO:0000256" key="1">
    <source>
        <dbReference type="SAM" id="Phobius"/>
    </source>
</evidence>
<sequence length="436" mass="49647">MRQIPTDSLPANFLDAIKICRYLEIDYLWIDSLCIIQDQDSKDDWNKQAAQMSDIYENAYVTIAATRSADASGGCFSRRHPKYLAEPVPGYEGVFVSVEPPGLPVDFKDSLIKSNLPLLDRGWVYQEMRLSRRVLHFCDEQVVWTCQTSGFSEGKCDDWATPPVITHEDMSYEQMPFGLPSKNPRLLWYRWVHEYSRLQLTYPDKDRMAALAGLAKRMQNHHDMGRYLSGLWETSLSVDLGWLTKRPASGGPQESSTNHPWNIPNYPTWSWASVKAPIEWESWGASSLEPLARVRKIDYHADGPVHMGGVLKSSGSITIEAPVFDSSNLYPPTLPNETPTKVNGIVIKSYKPDRTNQKHGLVMGGLIVVVSMWVGLSFGYAQAIHVKQRTGYNTYERIGFVELDYRGYVREGKDYDPFEDIIEPWDDLPLREITIV</sequence>
<feature type="domain" description="Heterokaryon incompatibility" evidence="2">
    <location>
        <begin position="6"/>
        <end position="127"/>
    </location>
</feature>
<dbReference type="InterPro" id="IPR010730">
    <property type="entry name" value="HET"/>
</dbReference>
<keyword evidence="1" id="KW-1133">Transmembrane helix</keyword>
<evidence type="ECO:0000259" key="2">
    <source>
        <dbReference type="Pfam" id="PF06985"/>
    </source>
</evidence>